<dbReference type="PIRSF" id="PIRSF017082">
    <property type="entry name" value="YflP"/>
    <property type="match status" value="1"/>
</dbReference>
<keyword evidence="4" id="KW-1185">Reference proteome</keyword>
<accession>A0A0S3PQF0</accession>
<sequence>MLRAFAIGLTLLAGLVPAMAQQYPSRPINLVIPFPPGGNTDLMGRALQEALRKTLNQTVVAVNKGGASGTLGIMDIVRNEPDGYTMALTPNNPVTAQPHIQKPVWSMGSFRYICLTYYAPYVLMAAPNAPFKNAQEMIAFAKAKPQNLVYGHPGPGSQPHLGMLAVLGALGVDGLGVPFQGAGPMAQAMLSDVVMAIVETPAVAQASNLKILAAVSEERIPSLPDVPTLKELGYPAVGFTAGGLIVHKDTPAPVVATLEKACADATANAEYKAMVERLNATPRYMPGEEFRKLFEADSARNLEALQKAGLAK</sequence>
<evidence type="ECO:0000313" key="4">
    <source>
        <dbReference type="Proteomes" id="UP000236884"/>
    </source>
</evidence>
<dbReference type="EMBL" id="AP014946">
    <property type="protein sequence ID" value="BAT58115.1"/>
    <property type="molecule type" value="Genomic_DNA"/>
</dbReference>
<gene>
    <name evidence="3" type="ORF">GJW-30_1_00630</name>
</gene>
<organism evidence="3 4">
    <name type="scientific">Variibacter gotjawalensis</name>
    <dbReference type="NCBI Taxonomy" id="1333996"/>
    <lineage>
        <taxon>Bacteria</taxon>
        <taxon>Pseudomonadati</taxon>
        <taxon>Pseudomonadota</taxon>
        <taxon>Alphaproteobacteria</taxon>
        <taxon>Hyphomicrobiales</taxon>
        <taxon>Nitrobacteraceae</taxon>
        <taxon>Variibacter</taxon>
    </lineage>
</organism>
<dbReference type="Pfam" id="PF03401">
    <property type="entry name" value="TctC"/>
    <property type="match status" value="1"/>
</dbReference>
<comment type="similarity">
    <text evidence="1">Belongs to the UPF0065 (bug) family.</text>
</comment>
<dbReference type="Proteomes" id="UP000236884">
    <property type="component" value="Chromosome"/>
</dbReference>
<feature type="chain" id="PRO_5006615605" evidence="2">
    <location>
        <begin position="21"/>
        <end position="312"/>
    </location>
</feature>
<dbReference type="AlphaFoldDB" id="A0A0S3PQF0"/>
<dbReference type="InterPro" id="IPR042100">
    <property type="entry name" value="Bug_dom1"/>
</dbReference>
<evidence type="ECO:0000256" key="2">
    <source>
        <dbReference type="SAM" id="SignalP"/>
    </source>
</evidence>
<keyword evidence="3" id="KW-0675">Receptor</keyword>
<protein>
    <submittedName>
        <fullName evidence="3">Tripartite tricarboxylate transporter family receptor</fullName>
    </submittedName>
</protein>
<reference evidence="3 4" key="1">
    <citation type="submission" date="2015-08" db="EMBL/GenBank/DDBJ databases">
        <title>Investigation of the bacterial diversity of lava forest soil.</title>
        <authorList>
            <person name="Lee J.S."/>
        </authorList>
    </citation>
    <scope>NUCLEOTIDE SEQUENCE [LARGE SCALE GENOMIC DNA]</scope>
    <source>
        <strain evidence="3 4">GJW-30</strain>
    </source>
</reference>
<dbReference type="PANTHER" id="PTHR42928">
    <property type="entry name" value="TRICARBOXYLATE-BINDING PROTEIN"/>
    <property type="match status" value="1"/>
</dbReference>
<evidence type="ECO:0000313" key="3">
    <source>
        <dbReference type="EMBL" id="BAT58115.1"/>
    </source>
</evidence>
<dbReference type="Gene3D" id="3.40.190.150">
    <property type="entry name" value="Bordetella uptake gene, domain 1"/>
    <property type="match status" value="1"/>
</dbReference>
<dbReference type="RefSeq" id="WP_157746676.1">
    <property type="nucleotide sequence ID" value="NZ_AP014946.1"/>
</dbReference>
<dbReference type="PANTHER" id="PTHR42928:SF5">
    <property type="entry name" value="BLR1237 PROTEIN"/>
    <property type="match status" value="1"/>
</dbReference>
<evidence type="ECO:0000256" key="1">
    <source>
        <dbReference type="ARBA" id="ARBA00006987"/>
    </source>
</evidence>
<dbReference type="InterPro" id="IPR005064">
    <property type="entry name" value="BUG"/>
</dbReference>
<feature type="signal peptide" evidence="2">
    <location>
        <begin position="1"/>
        <end position="20"/>
    </location>
</feature>
<dbReference type="Gene3D" id="3.40.190.10">
    <property type="entry name" value="Periplasmic binding protein-like II"/>
    <property type="match status" value="1"/>
</dbReference>
<name>A0A0S3PQF0_9BRAD</name>
<dbReference type="CDD" id="cd07012">
    <property type="entry name" value="PBP2_Bug_TTT"/>
    <property type="match status" value="1"/>
</dbReference>
<keyword evidence="2" id="KW-0732">Signal</keyword>
<proteinExistence type="inferred from homology"/>
<dbReference type="KEGG" id="vgo:GJW-30_1_00630"/>